<gene>
    <name evidence="2" type="ORF">OJF2_03330</name>
</gene>
<evidence type="ECO:0000256" key="1">
    <source>
        <dbReference type="SAM" id="MobiDB-lite"/>
    </source>
</evidence>
<protein>
    <submittedName>
        <fullName evidence="2">Uncharacterized protein</fullName>
    </submittedName>
</protein>
<accession>A0A5B9VTM1</accession>
<dbReference type="Proteomes" id="UP000324233">
    <property type="component" value="Chromosome"/>
</dbReference>
<dbReference type="SUPFAM" id="SSF48695">
    <property type="entry name" value="Multiheme cytochromes"/>
    <property type="match status" value="1"/>
</dbReference>
<dbReference type="Gene3D" id="3.90.10.10">
    <property type="entry name" value="Cytochrome C3"/>
    <property type="match status" value="1"/>
</dbReference>
<dbReference type="KEGG" id="agv:OJF2_03330"/>
<evidence type="ECO:0000313" key="3">
    <source>
        <dbReference type="Proteomes" id="UP000324233"/>
    </source>
</evidence>
<dbReference type="InterPro" id="IPR036280">
    <property type="entry name" value="Multihaem_cyt_sf"/>
</dbReference>
<organism evidence="2 3">
    <name type="scientific">Aquisphaera giovannonii</name>
    <dbReference type="NCBI Taxonomy" id="406548"/>
    <lineage>
        <taxon>Bacteria</taxon>
        <taxon>Pseudomonadati</taxon>
        <taxon>Planctomycetota</taxon>
        <taxon>Planctomycetia</taxon>
        <taxon>Isosphaerales</taxon>
        <taxon>Isosphaeraceae</taxon>
        <taxon>Aquisphaera</taxon>
    </lineage>
</organism>
<dbReference type="AlphaFoldDB" id="A0A5B9VTM1"/>
<dbReference type="OrthoDB" id="244457at2"/>
<reference evidence="2 3" key="1">
    <citation type="submission" date="2019-08" db="EMBL/GenBank/DDBJ databases">
        <title>Deep-cultivation of Planctomycetes and their phenomic and genomic characterization uncovers novel biology.</title>
        <authorList>
            <person name="Wiegand S."/>
            <person name="Jogler M."/>
            <person name="Boedeker C."/>
            <person name="Pinto D."/>
            <person name="Vollmers J."/>
            <person name="Rivas-Marin E."/>
            <person name="Kohn T."/>
            <person name="Peeters S.H."/>
            <person name="Heuer A."/>
            <person name="Rast P."/>
            <person name="Oberbeckmann S."/>
            <person name="Bunk B."/>
            <person name="Jeske O."/>
            <person name="Meyerdierks A."/>
            <person name="Storesund J.E."/>
            <person name="Kallscheuer N."/>
            <person name="Luecker S."/>
            <person name="Lage O.M."/>
            <person name="Pohl T."/>
            <person name="Merkel B.J."/>
            <person name="Hornburger P."/>
            <person name="Mueller R.-W."/>
            <person name="Bruemmer F."/>
            <person name="Labrenz M."/>
            <person name="Spormann A.M."/>
            <person name="Op den Camp H."/>
            <person name="Overmann J."/>
            <person name="Amann R."/>
            <person name="Jetten M.S.M."/>
            <person name="Mascher T."/>
            <person name="Medema M.H."/>
            <person name="Devos D.P."/>
            <person name="Kaster A.-K."/>
            <person name="Ovreas L."/>
            <person name="Rohde M."/>
            <person name="Galperin M.Y."/>
            <person name="Jogler C."/>
        </authorList>
    </citation>
    <scope>NUCLEOTIDE SEQUENCE [LARGE SCALE GENOMIC DNA]</scope>
    <source>
        <strain evidence="2 3">OJF2</strain>
    </source>
</reference>
<sequence length="444" mass="47240">MRSRIHSRHDTLRSLLILGAFACILALAMVGPGHGPVSGRAEGAAPPPKRSLAPGPQVVLRAAARKPKKKPKRSATQTSSVVTTPWVVLGYNDLGMHCMNQDFSEICILPPYNNLHAQVIRRGPEPQIMALGAVVRYSIPGNTISSNKTNFWTYARALFGVNLAPDVGLTGNRLSGTMTPTLSRDWQATGIPLTPIMDNGALNPYALATIDAYDTGGRKMATTRAVVPVSWEISCDLCHGVTNTASNILQAHDRLHHTNLHNNKPVLCSGCHADPALGKPGVAGVPTLSASMHTAHASRFTPAVMNAVGGINCYACHPGIQTHCQRDVHLANGIHCGDCHGSMAAVGNPLRTPWVDEPKCSNCHHVPGHQYEEPGKLYKQSRGHNGVMCAACHGSPHAITPTVTPNDNVQALAIQGHAGTIDRCVVCHKSTPEDGFNHSFDGGD</sequence>
<keyword evidence="3" id="KW-1185">Reference proteome</keyword>
<name>A0A5B9VTM1_9BACT</name>
<feature type="region of interest" description="Disordered" evidence="1">
    <location>
        <begin position="37"/>
        <end position="56"/>
    </location>
</feature>
<dbReference type="RefSeq" id="WP_148590640.1">
    <property type="nucleotide sequence ID" value="NZ_CP042997.1"/>
</dbReference>
<proteinExistence type="predicted"/>
<evidence type="ECO:0000313" key="2">
    <source>
        <dbReference type="EMBL" id="QEH31866.1"/>
    </source>
</evidence>
<dbReference type="EMBL" id="CP042997">
    <property type="protein sequence ID" value="QEH31866.1"/>
    <property type="molecule type" value="Genomic_DNA"/>
</dbReference>